<keyword evidence="2" id="KW-1185">Reference proteome</keyword>
<evidence type="ECO:0000313" key="2">
    <source>
        <dbReference type="Proteomes" id="UP000289738"/>
    </source>
</evidence>
<comment type="caution">
    <text evidence="1">The sequence shown here is derived from an EMBL/GenBank/DDBJ whole genome shotgun (WGS) entry which is preliminary data.</text>
</comment>
<dbReference type="EMBL" id="SDMP01000006">
    <property type="protein sequence ID" value="RYR54533.1"/>
    <property type="molecule type" value="Genomic_DNA"/>
</dbReference>
<organism evidence="1 2">
    <name type="scientific">Arachis hypogaea</name>
    <name type="common">Peanut</name>
    <dbReference type="NCBI Taxonomy" id="3818"/>
    <lineage>
        <taxon>Eukaryota</taxon>
        <taxon>Viridiplantae</taxon>
        <taxon>Streptophyta</taxon>
        <taxon>Embryophyta</taxon>
        <taxon>Tracheophyta</taxon>
        <taxon>Spermatophyta</taxon>
        <taxon>Magnoliopsida</taxon>
        <taxon>eudicotyledons</taxon>
        <taxon>Gunneridae</taxon>
        <taxon>Pentapetalae</taxon>
        <taxon>rosids</taxon>
        <taxon>fabids</taxon>
        <taxon>Fabales</taxon>
        <taxon>Fabaceae</taxon>
        <taxon>Papilionoideae</taxon>
        <taxon>50 kb inversion clade</taxon>
        <taxon>dalbergioids sensu lato</taxon>
        <taxon>Dalbergieae</taxon>
        <taxon>Pterocarpus clade</taxon>
        <taxon>Arachis</taxon>
    </lineage>
</organism>
<gene>
    <name evidence="1" type="ORF">Ahy_A06g029831</name>
</gene>
<dbReference type="AlphaFoldDB" id="A0A445CUE4"/>
<evidence type="ECO:0000313" key="1">
    <source>
        <dbReference type="EMBL" id="RYR54533.1"/>
    </source>
</evidence>
<dbReference type="Proteomes" id="UP000289738">
    <property type="component" value="Chromosome A06"/>
</dbReference>
<proteinExistence type="predicted"/>
<accession>A0A445CUE4</accession>
<sequence length="160" mass="19069">MKLSMSVWLDKLNELLKLLITMKVNLIIEFRMNLENLVKIATMGLDFYMRRNLSNVELFKKEKETFKSEKKSKNYKFLARKKKVSYVEMKILRDNSENKYFEVDLTKLRKRPPYVCPSLKKVSNVDKVSEIKHKDGKKYSFDISKSEQIFNVLRSSKINN</sequence>
<reference evidence="1 2" key="1">
    <citation type="submission" date="2019-01" db="EMBL/GenBank/DDBJ databases">
        <title>Sequencing of cultivated peanut Arachis hypogaea provides insights into genome evolution and oil improvement.</title>
        <authorList>
            <person name="Chen X."/>
        </authorList>
    </citation>
    <scope>NUCLEOTIDE SEQUENCE [LARGE SCALE GENOMIC DNA]</scope>
    <source>
        <strain evidence="2">cv. Fuhuasheng</strain>
        <tissue evidence="1">Leaves</tissue>
    </source>
</reference>
<protein>
    <submittedName>
        <fullName evidence="1">Uncharacterized protein</fullName>
    </submittedName>
</protein>
<name>A0A445CUE4_ARAHY</name>